<organism evidence="2 3">
    <name type="scientific">Lysobacter capsici AZ78</name>
    <dbReference type="NCBI Taxonomy" id="1444315"/>
    <lineage>
        <taxon>Bacteria</taxon>
        <taxon>Pseudomonadati</taxon>
        <taxon>Pseudomonadota</taxon>
        <taxon>Gammaproteobacteria</taxon>
        <taxon>Lysobacterales</taxon>
        <taxon>Lysobacteraceae</taxon>
        <taxon>Lysobacter</taxon>
    </lineage>
</organism>
<comment type="caution">
    <text evidence="2">The sequence shown here is derived from an EMBL/GenBank/DDBJ whole genome shotgun (WGS) entry which is preliminary data.</text>
</comment>
<dbReference type="InterPro" id="IPR029058">
    <property type="entry name" value="AB_hydrolase_fold"/>
</dbReference>
<protein>
    <submittedName>
        <fullName evidence="2">Signal peptide protein</fullName>
    </submittedName>
</protein>
<dbReference type="PANTHER" id="PTHR37017">
    <property type="entry name" value="AB HYDROLASE-1 DOMAIN-CONTAINING PROTEIN-RELATED"/>
    <property type="match status" value="1"/>
</dbReference>
<feature type="domain" description="AB hydrolase-1" evidence="1">
    <location>
        <begin position="7"/>
        <end position="220"/>
    </location>
</feature>
<name>A0A108U5M8_9GAMM</name>
<dbReference type="PANTHER" id="PTHR37017:SF11">
    <property type="entry name" value="ESTERASE_LIPASE_THIOESTERASE DOMAIN-CONTAINING PROTEIN"/>
    <property type="match status" value="1"/>
</dbReference>
<dbReference type="Proteomes" id="UP000023435">
    <property type="component" value="Unassembled WGS sequence"/>
</dbReference>
<dbReference type="AlphaFoldDB" id="A0A108U5M8"/>
<dbReference type="OrthoDB" id="9814966at2"/>
<keyword evidence="3" id="KW-1185">Reference proteome</keyword>
<sequence>MSSKPTIVLVHGAWGDGSHWRHVIPLLHQAGYPVKAVQNPLTSLADDVDRTRRLAEAQEGPTILVGHSYGGAVISGAGHAANVVALVYIAAFAPDEGDSLGGIFGRREAPAGAAIIRPDQDGFLWLTQDGFHANFSADLDEGEALVMAVAQKPIAGRCFADTAGAPAWKTKPSWYQVSSQDHMIPPATQAEMAAHIGAKKTITLEASHASLASHPREVFALIEEAAKATAG</sequence>
<evidence type="ECO:0000313" key="2">
    <source>
        <dbReference type="EMBL" id="KWS02998.1"/>
    </source>
</evidence>
<dbReference type="SUPFAM" id="SSF53474">
    <property type="entry name" value="alpha/beta-Hydrolases"/>
    <property type="match status" value="1"/>
</dbReference>
<dbReference type="Pfam" id="PF12697">
    <property type="entry name" value="Abhydrolase_6"/>
    <property type="match status" value="1"/>
</dbReference>
<dbReference type="InterPro" id="IPR052897">
    <property type="entry name" value="Sec-Metab_Biosynth_Hydrolase"/>
</dbReference>
<proteinExistence type="predicted"/>
<dbReference type="InterPro" id="IPR000073">
    <property type="entry name" value="AB_hydrolase_1"/>
</dbReference>
<accession>A0A108U5M8</accession>
<gene>
    <name evidence="2" type="ORF">AZ78_0544</name>
</gene>
<evidence type="ECO:0000313" key="3">
    <source>
        <dbReference type="Proteomes" id="UP000023435"/>
    </source>
</evidence>
<evidence type="ECO:0000259" key="1">
    <source>
        <dbReference type="Pfam" id="PF12697"/>
    </source>
</evidence>
<dbReference type="Gene3D" id="3.40.50.1820">
    <property type="entry name" value="alpha/beta hydrolase"/>
    <property type="match status" value="1"/>
</dbReference>
<dbReference type="EMBL" id="JAJA02000001">
    <property type="protein sequence ID" value="KWS02998.1"/>
    <property type="molecule type" value="Genomic_DNA"/>
</dbReference>
<reference evidence="2 3" key="1">
    <citation type="journal article" date="2014" name="Genome Announc.">
        <title>Draft Genome Sequence of Lysobacter capsici AZ78, a Bacterium Antagonistic to Plant-Pathogenic Oomycetes.</title>
        <authorList>
            <person name="Puopolo G."/>
            <person name="Sonego P."/>
            <person name="Engelen K."/>
            <person name="Pertot I."/>
        </authorList>
    </citation>
    <scope>NUCLEOTIDE SEQUENCE [LARGE SCALE GENOMIC DNA]</scope>
    <source>
        <strain evidence="2 3">AZ78</strain>
    </source>
</reference>
<dbReference type="RefSeq" id="WP_036107427.1">
    <property type="nucleotide sequence ID" value="NZ_JAJA02000001.1"/>
</dbReference>